<reference evidence="2 3" key="1">
    <citation type="submission" date="2018-08" db="EMBL/GenBank/DDBJ databases">
        <title>A genome reference for cultivated species of the human gut microbiota.</title>
        <authorList>
            <person name="Zou Y."/>
            <person name="Xue W."/>
            <person name="Luo G."/>
        </authorList>
    </citation>
    <scope>NUCLEOTIDE SEQUENCE [LARGE SCALE GENOMIC DNA]</scope>
    <source>
        <strain evidence="2 3">AM42-38</strain>
    </source>
</reference>
<feature type="signal peptide" evidence="1">
    <location>
        <begin position="1"/>
        <end position="20"/>
    </location>
</feature>
<dbReference type="Proteomes" id="UP000283855">
    <property type="component" value="Unassembled WGS sequence"/>
</dbReference>
<evidence type="ECO:0000313" key="2">
    <source>
        <dbReference type="EMBL" id="RHA76469.1"/>
    </source>
</evidence>
<dbReference type="EMBL" id="QSFT01000010">
    <property type="protein sequence ID" value="RHA76469.1"/>
    <property type="molecule type" value="Genomic_DNA"/>
</dbReference>
<gene>
    <name evidence="2" type="ORF">DW921_06315</name>
</gene>
<feature type="chain" id="PRO_5019264921" evidence="1">
    <location>
        <begin position="21"/>
        <end position="277"/>
    </location>
</feature>
<dbReference type="GO" id="GO:0016747">
    <property type="term" value="F:acyltransferase activity, transferring groups other than amino-acyl groups"/>
    <property type="evidence" value="ECO:0007669"/>
    <property type="project" value="TreeGrafter"/>
</dbReference>
<sequence>MKKLGLCLAVLLLTALCAQAARVDTLSVASPKMKRNIPVVVIVPEQALAGNSCPTLYLLHGHGGNAFTWPTIKPELPQMADRDGIIVVCPDGEASWYWDSPLRPESQFETFVARELTAWIDSRYPTIKDRKGRAITGLSMGGHGSLWLSFRHKDLFGAAGSTSGGVDIRPFPQSWGMSNHLGKEAENQSRWDAHTVMTQLDRIQDGDLSLIIDCGTEDFFLEVNRKFHQELLRRGIRHDFIIRPGAHNINYWNNSIDYQWIFFRKYFKGYRDPAASK</sequence>
<dbReference type="PANTHER" id="PTHR48098">
    <property type="entry name" value="ENTEROCHELIN ESTERASE-RELATED"/>
    <property type="match status" value="1"/>
</dbReference>
<dbReference type="Gene3D" id="3.40.50.1820">
    <property type="entry name" value="alpha/beta hydrolase"/>
    <property type="match status" value="1"/>
</dbReference>
<accession>A0A413T158</accession>
<dbReference type="InterPro" id="IPR029058">
    <property type="entry name" value="AB_hydrolase_fold"/>
</dbReference>
<dbReference type="InterPro" id="IPR050583">
    <property type="entry name" value="Mycobacterial_A85_antigen"/>
</dbReference>
<dbReference type="Pfam" id="PF00756">
    <property type="entry name" value="Esterase"/>
    <property type="match status" value="1"/>
</dbReference>
<organism evidence="2 3">
    <name type="scientific">Phocaeicola coprophilus</name>
    <dbReference type="NCBI Taxonomy" id="387090"/>
    <lineage>
        <taxon>Bacteria</taxon>
        <taxon>Pseudomonadati</taxon>
        <taxon>Bacteroidota</taxon>
        <taxon>Bacteroidia</taxon>
        <taxon>Bacteroidales</taxon>
        <taxon>Bacteroidaceae</taxon>
        <taxon>Phocaeicola</taxon>
    </lineage>
</organism>
<comment type="caution">
    <text evidence="2">The sequence shown here is derived from an EMBL/GenBank/DDBJ whole genome shotgun (WGS) entry which is preliminary data.</text>
</comment>
<dbReference type="InterPro" id="IPR000801">
    <property type="entry name" value="Esterase-like"/>
</dbReference>
<dbReference type="RefSeq" id="WP_118400240.1">
    <property type="nucleotide sequence ID" value="NZ_CABJGD010000010.1"/>
</dbReference>
<name>A0A413T158_9BACT</name>
<dbReference type="PANTHER" id="PTHR48098:SF1">
    <property type="entry name" value="DIACYLGLYCEROL ACYLTRANSFERASE_MYCOLYLTRANSFERASE AG85A"/>
    <property type="match status" value="1"/>
</dbReference>
<evidence type="ECO:0000256" key="1">
    <source>
        <dbReference type="SAM" id="SignalP"/>
    </source>
</evidence>
<protein>
    <submittedName>
        <fullName evidence="2">Esterase family protein</fullName>
    </submittedName>
</protein>
<keyword evidence="1" id="KW-0732">Signal</keyword>
<dbReference type="AlphaFoldDB" id="A0A413T158"/>
<proteinExistence type="predicted"/>
<dbReference type="SUPFAM" id="SSF53474">
    <property type="entry name" value="alpha/beta-Hydrolases"/>
    <property type="match status" value="1"/>
</dbReference>
<evidence type="ECO:0000313" key="3">
    <source>
        <dbReference type="Proteomes" id="UP000283855"/>
    </source>
</evidence>